<organism evidence="2 3">
    <name type="scientific">Caballeronia fortuita</name>
    <dbReference type="NCBI Taxonomy" id="1777138"/>
    <lineage>
        <taxon>Bacteria</taxon>
        <taxon>Pseudomonadati</taxon>
        <taxon>Pseudomonadota</taxon>
        <taxon>Betaproteobacteria</taxon>
        <taxon>Burkholderiales</taxon>
        <taxon>Burkholderiaceae</taxon>
        <taxon>Caballeronia</taxon>
    </lineage>
</organism>
<proteinExistence type="predicted"/>
<evidence type="ECO:0000256" key="1">
    <source>
        <dbReference type="SAM" id="MobiDB-lite"/>
    </source>
</evidence>
<keyword evidence="3" id="KW-1185">Reference proteome</keyword>
<dbReference type="EMBL" id="FCNX02000011">
    <property type="protein sequence ID" value="SAK83713.1"/>
    <property type="molecule type" value="Genomic_DNA"/>
</dbReference>
<reference evidence="2" key="1">
    <citation type="submission" date="2016-01" db="EMBL/GenBank/DDBJ databases">
        <authorList>
            <person name="Peeters C."/>
        </authorList>
    </citation>
    <scope>NUCLEOTIDE SEQUENCE</scope>
    <source>
        <strain evidence="2">LMG 29320</strain>
    </source>
</reference>
<dbReference type="RefSeq" id="WP_061136569.1">
    <property type="nucleotide sequence ID" value="NZ_FCNX02000011.1"/>
</dbReference>
<gene>
    <name evidence="2" type="ORF">AWB77_04317</name>
</gene>
<feature type="compositionally biased region" description="Basic and acidic residues" evidence="1">
    <location>
        <begin position="47"/>
        <end position="66"/>
    </location>
</feature>
<accession>A0A158CMU3</accession>
<dbReference type="OrthoDB" id="9034039at2"/>
<evidence type="ECO:0000313" key="2">
    <source>
        <dbReference type="EMBL" id="SAK83713.1"/>
    </source>
</evidence>
<sequence length="84" mass="9317">MQNEPSDPVERADERRKALGEGDVKEKRDGTIEQREHGNIDPSLVPKGKDHPEEGPYVPEHDHVDPDLEPASRSGRPGKSNNDA</sequence>
<feature type="compositionally biased region" description="Basic and acidic residues" evidence="1">
    <location>
        <begin position="8"/>
        <end position="39"/>
    </location>
</feature>
<dbReference type="STRING" id="1777138.AWB77_04317"/>
<protein>
    <submittedName>
        <fullName evidence="2">Uncharacterized protein</fullName>
    </submittedName>
</protein>
<name>A0A158CMU3_9BURK</name>
<feature type="region of interest" description="Disordered" evidence="1">
    <location>
        <begin position="1"/>
        <end position="84"/>
    </location>
</feature>
<evidence type="ECO:0000313" key="3">
    <source>
        <dbReference type="Proteomes" id="UP000054903"/>
    </source>
</evidence>
<comment type="caution">
    <text evidence="2">The sequence shown here is derived from an EMBL/GenBank/DDBJ whole genome shotgun (WGS) entry which is preliminary data.</text>
</comment>
<dbReference type="AlphaFoldDB" id="A0A158CMU3"/>
<dbReference type="Proteomes" id="UP000054903">
    <property type="component" value="Unassembled WGS sequence"/>
</dbReference>